<organism evidence="2 3">
    <name type="scientific">Rapidithrix thailandica</name>
    <dbReference type="NCBI Taxonomy" id="413964"/>
    <lineage>
        <taxon>Bacteria</taxon>
        <taxon>Pseudomonadati</taxon>
        <taxon>Bacteroidota</taxon>
        <taxon>Cytophagia</taxon>
        <taxon>Cytophagales</taxon>
        <taxon>Flammeovirgaceae</taxon>
        <taxon>Rapidithrix</taxon>
    </lineage>
</organism>
<gene>
    <name evidence="2" type="ORF">AAG747_23215</name>
</gene>
<dbReference type="RefSeq" id="WP_346823630.1">
    <property type="nucleotide sequence ID" value="NZ_JBDKWZ010000017.1"/>
</dbReference>
<feature type="transmembrane region" description="Helical" evidence="1">
    <location>
        <begin position="87"/>
        <end position="113"/>
    </location>
</feature>
<reference evidence="2 3" key="1">
    <citation type="submission" date="2024-04" db="EMBL/GenBank/DDBJ databases">
        <title>Novel genus in family Flammeovirgaceae.</title>
        <authorList>
            <person name="Nguyen T.H."/>
            <person name="Vuong T.Q."/>
            <person name="Le H."/>
            <person name="Kim S.-G."/>
        </authorList>
    </citation>
    <scope>NUCLEOTIDE SEQUENCE [LARGE SCALE GENOMIC DNA]</scope>
    <source>
        <strain evidence="2 3">JCM 23209</strain>
    </source>
</reference>
<dbReference type="EMBL" id="JBDKWZ010000017">
    <property type="protein sequence ID" value="MEN7550850.1"/>
    <property type="molecule type" value="Genomic_DNA"/>
</dbReference>
<feature type="transmembrane region" description="Helical" evidence="1">
    <location>
        <begin position="9"/>
        <end position="31"/>
    </location>
</feature>
<keyword evidence="3" id="KW-1185">Reference proteome</keyword>
<evidence type="ECO:0000313" key="2">
    <source>
        <dbReference type="EMBL" id="MEN7550850.1"/>
    </source>
</evidence>
<comment type="caution">
    <text evidence="2">The sequence shown here is derived from an EMBL/GenBank/DDBJ whole genome shotgun (WGS) entry which is preliminary data.</text>
</comment>
<keyword evidence="1" id="KW-0812">Transmembrane</keyword>
<evidence type="ECO:0008006" key="4">
    <source>
        <dbReference type="Google" id="ProtNLM"/>
    </source>
</evidence>
<feature type="transmembrane region" description="Helical" evidence="1">
    <location>
        <begin position="37"/>
        <end position="58"/>
    </location>
</feature>
<dbReference type="Proteomes" id="UP001403385">
    <property type="component" value="Unassembled WGS sequence"/>
</dbReference>
<sequence>MQELLYKYLIVYSSSMLKAAFGPIMGLVFELSILETILLTAAGIMSTVILITYIGAGLRKKLIEKFAKNKKRFTKKNRKIVSIWRKYGLLGITFLTPVLFSPPGGAIIVVSFGEKNKKIFTYMLFSSLFWATVHTGFYFYLGREFVHQFIE</sequence>
<evidence type="ECO:0000256" key="1">
    <source>
        <dbReference type="SAM" id="Phobius"/>
    </source>
</evidence>
<feature type="transmembrane region" description="Helical" evidence="1">
    <location>
        <begin position="119"/>
        <end position="141"/>
    </location>
</feature>
<accession>A0AAW9SGA3</accession>
<keyword evidence="1" id="KW-1133">Transmembrane helix</keyword>
<protein>
    <recommendedName>
        <fullName evidence="4">Small multi-drug export protein</fullName>
    </recommendedName>
</protein>
<keyword evidence="1" id="KW-0472">Membrane</keyword>
<dbReference type="AlphaFoldDB" id="A0AAW9SGA3"/>
<name>A0AAW9SGA3_9BACT</name>
<proteinExistence type="predicted"/>
<evidence type="ECO:0000313" key="3">
    <source>
        <dbReference type="Proteomes" id="UP001403385"/>
    </source>
</evidence>